<feature type="domain" description="Enoyl reductase (ER)" evidence="8">
    <location>
        <begin position="14"/>
        <end position="342"/>
    </location>
</feature>
<dbReference type="SUPFAM" id="SSF50129">
    <property type="entry name" value="GroES-like"/>
    <property type="match status" value="1"/>
</dbReference>
<dbReference type="Gene3D" id="3.90.180.10">
    <property type="entry name" value="Medium-chain alcohol dehydrogenases, catalytic domain"/>
    <property type="match status" value="1"/>
</dbReference>
<evidence type="ECO:0000259" key="8">
    <source>
        <dbReference type="SMART" id="SM00829"/>
    </source>
</evidence>
<organism evidence="9 10">
    <name type="scientific">Ammonicoccus fulvus</name>
    <dbReference type="NCBI Taxonomy" id="3138240"/>
    <lineage>
        <taxon>Bacteria</taxon>
        <taxon>Bacillati</taxon>
        <taxon>Actinomycetota</taxon>
        <taxon>Actinomycetes</taxon>
        <taxon>Propionibacteriales</taxon>
        <taxon>Propionibacteriaceae</taxon>
        <taxon>Ammonicoccus</taxon>
    </lineage>
</organism>
<evidence type="ECO:0000256" key="6">
    <source>
        <dbReference type="ARBA" id="ARBA00048262"/>
    </source>
</evidence>
<evidence type="ECO:0000313" key="9">
    <source>
        <dbReference type="EMBL" id="XAN09000.1"/>
    </source>
</evidence>
<gene>
    <name evidence="9" type="ORF">AADG42_17345</name>
</gene>
<evidence type="ECO:0000256" key="4">
    <source>
        <dbReference type="ARBA" id="ARBA00023002"/>
    </source>
</evidence>
<proteinExistence type="inferred from homology"/>
<keyword evidence="3 7" id="KW-0862">Zinc</keyword>
<dbReference type="InterPro" id="IPR047109">
    <property type="entry name" value="CAD-like"/>
</dbReference>
<evidence type="ECO:0000256" key="5">
    <source>
        <dbReference type="ARBA" id="ARBA00024074"/>
    </source>
</evidence>
<dbReference type="InterPro" id="IPR036291">
    <property type="entry name" value="NAD(P)-bd_dom_sf"/>
</dbReference>
<sequence>MTTTVRAWAAPDAGAPLEPITIERRDLRPDDIRIDIRAAGICHSDIHTVRGEWGAQTYPIAPGHEIAGIVTEVGSAVTKFKVGDRAGVGCMVDSCGECESCAEGEEQYCTNGVVWTYASRYPDGEITQGGYSQQIVVTERFALSIPESIPFENAAPLLCAGITTYSPLEHWGVGPGSKVAVVGMGGLGHMGVQIANALGAEVTVLSQSDRKADDSKRFGAVAHRATADRAVFRELRESFDFILNTVSAGIDLGDYLGLLRRDGVMVNVGMPTEPLPVVLPTLIGRRRSLSGSNIGGIAQTQRMLDFCAEHGIAAEVEVIGAEKINEAYDRVVNSDVRYRFVIDTATL</sequence>
<dbReference type="SUPFAM" id="SSF51735">
    <property type="entry name" value="NAD(P)-binding Rossmann-fold domains"/>
    <property type="match status" value="1"/>
</dbReference>
<evidence type="ECO:0000256" key="1">
    <source>
        <dbReference type="ARBA" id="ARBA00001947"/>
    </source>
</evidence>
<dbReference type="Gene3D" id="3.40.50.720">
    <property type="entry name" value="NAD(P)-binding Rossmann-like Domain"/>
    <property type="match status" value="1"/>
</dbReference>
<dbReference type="InterPro" id="IPR002328">
    <property type="entry name" value="ADH_Zn_CS"/>
</dbReference>
<keyword evidence="4 9" id="KW-0560">Oxidoreductase</keyword>
<keyword evidence="2 7" id="KW-0479">Metal-binding</keyword>
<dbReference type="EC" id="1.1.1.2" evidence="5"/>
<dbReference type="PROSITE" id="PS00059">
    <property type="entry name" value="ADH_ZINC"/>
    <property type="match status" value="1"/>
</dbReference>
<dbReference type="InterPro" id="IPR013149">
    <property type="entry name" value="ADH-like_C"/>
</dbReference>
<evidence type="ECO:0000256" key="3">
    <source>
        <dbReference type="ARBA" id="ARBA00022833"/>
    </source>
</evidence>
<comment type="similarity">
    <text evidence="7">Belongs to the zinc-containing alcohol dehydrogenase family.</text>
</comment>
<evidence type="ECO:0000256" key="7">
    <source>
        <dbReference type="RuleBase" id="RU361277"/>
    </source>
</evidence>
<dbReference type="PANTHER" id="PTHR42683">
    <property type="entry name" value="ALDEHYDE REDUCTASE"/>
    <property type="match status" value="1"/>
</dbReference>
<dbReference type="CDD" id="cd05283">
    <property type="entry name" value="CAD1"/>
    <property type="match status" value="1"/>
</dbReference>
<evidence type="ECO:0000313" key="10">
    <source>
        <dbReference type="Proteomes" id="UP001442841"/>
    </source>
</evidence>
<evidence type="ECO:0000256" key="2">
    <source>
        <dbReference type="ARBA" id="ARBA00022723"/>
    </source>
</evidence>
<dbReference type="InterPro" id="IPR013154">
    <property type="entry name" value="ADH-like_N"/>
</dbReference>
<name>A0ABZ3FTE5_9ACTN</name>
<dbReference type="InterPro" id="IPR020843">
    <property type="entry name" value="ER"/>
</dbReference>
<keyword evidence="10" id="KW-1185">Reference proteome</keyword>
<dbReference type="Proteomes" id="UP001442841">
    <property type="component" value="Chromosome"/>
</dbReference>
<protein>
    <recommendedName>
        <fullName evidence="5">alcohol dehydrogenase (NADP(+))</fullName>
        <ecNumber evidence="5">1.1.1.2</ecNumber>
    </recommendedName>
</protein>
<dbReference type="EMBL" id="CP154795">
    <property type="protein sequence ID" value="XAN09000.1"/>
    <property type="molecule type" value="Genomic_DNA"/>
</dbReference>
<dbReference type="SMART" id="SM00829">
    <property type="entry name" value="PKS_ER"/>
    <property type="match status" value="1"/>
</dbReference>
<dbReference type="Pfam" id="PF00107">
    <property type="entry name" value="ADH_zinc_N"/>
    <property type="match status" value="1"/>
</dbReference>
<dbReference type="Pfam" id="PF08240">
    <property type="entry name" value="ADH_N"/>
    <property type="match status" value="1"/>
</dbReference>
<dbReference type="InterPro" id="IPR011032">
    <property type="entry name" value="GroES-like_sf"/>
</dbReference>
<comment type="cofactor">
    <cofactor evidence="1 7">
        <name>Zn(2+)</name>
        <dbReference type="ChEBI" id="CHEBI:29105"/>
    </cofactor>
</comment>
<reference evidence="9 10" key="1">
    <citation type="submission" date="2024-04" db="EMBL/GenBank/DDBJ databases">
        <title>Isolation of an actinomycete strain from pig manure.</title>
        <authorList>
            <person name="Gong T."/>
            <person name="Yu Z."/>
            <person name="An M."/>
            <person name="Wei C."/>
            <person name="Yang W."/>
            <person name="Liu L."/>
        </authorList>
    </citation>
    <scope>NUCLEOTIDE SEQUENCE [LARGE SCALE GENOMIC DNA]</scope>
    <source>
        <strain evidence="9 10">ZF39</strain>
    </source>
</reference>
<dbReference type="GO" id="GO:0016491">
    <property type="term" value="F:oxidoreductase activity"/>
    <property type="evidence" value="ECO:0007669"/>
    <property type="project" value="UniProtKB-KW"/>
</dbReference>
<dbReference type="RefSeq" id="WP_425310434.1">
    <property type="nucleotide sequence ID" value="NZ_CP154795.1"/>
</dbReference>
<comment type="catalytic activity">
    <reaction evidence="6">
        <text>a primary alcohol + NADP(+) = an aldehyde + NADPH + H(+)</text>
        <dbReference type="Rhea" id="RHEA:15937"/>
        <dbReference type="ChEBI" id="CHEBI:15378"/>
        <dbReference type="ChEBI" id="CHEBI:15734"/>
        <dbReference type="ChEBI" id="CHEBI:17478"/>
        <dbReference type="ChEBI" id="CHEBI:57783"/>
        <dbReference type="ChEBI" id="CHEBI:58349"/>
        <dbReference type="EC" id="1.1.1.2"/>
    </reaction>
</comment>
<accession>A0ABZ3FTE5</accession>